<evidence type="ECO:0000256" key="1">
    <source>
        <dbReference type="SAM" id="SignalP"/>
    </source>
</evidence>
<dbReference type="InterPro" id="IPR007253">
    <property type="entry name" value="Cell_wall-bd_2"/>
</dbReference>
<evidence type="ECO:0000313" key="3">
    <source>
        <dbReference type="EMBL" id="WLR41593.1"/>
    </source>
</evidence>
<dbReference type="EMBL" id="CP129013">
    <property type="protein sequence ID" value="WLR41593.1"/>
    <property type="molecule type" value="Genomic_DNA"/>
</dbReference>
<sequence>MLKQLASIFALTILLTLSLQLNGQASTLQVVDLEDGKQTVQLTNPLDATITNELTSSTLSITSSGKELFNDSIDFSHYQSIFLFEQNDNEYILIEKRVDGTSNELTFELLKYEDNQVSSVFVSDAYQKATLEVENDSITVGYPVYDDSDNLATPSFTKEDIYKITNQNQLNKIESSNRSFLSDTSTEETYKTETEKLAVTLKGENPSYDEISRILTKKALENNIPPEILKAIAWQESGWQQFRTANYQDKWFVGHPVISYDREGIGIMQVTTPNVSIEEKKKLMLDIEYNIQRGIEILLGKWNQVNDPGVYFLPNLNNGDQEILENWYLAILAYNGRSEKNDPSQLTDEGLYVDEDSETGNDTYQKRIYTHIEKYGLFKTTPFPSRLLKDYIYYNNSTYIYFNNRNIVTSGPFHKTSHSFQNGDTAYVNTHETPYYSSANGDQKGTLRVAEKVKVVGSYVTNPSRLNHFVWYPIKKDGDNTTYYVKAPYLTTTNLRTDLFGDDRYKTSVAISKDWWTNTSNVVVIARGDNPIDGLAGSSIAKKYNAPLLLTESGTLPSSVADELKRLKPSKVYLLGGTEAINTNVETSIKKATGATITRLSGQSRFGTAIKIAEEVKDFSDVFLTTSNEMSPDALSIGPVAGLKQAPILLTNEQGLTDETIDFLSKHKDVNVHIVGGTAAVPEGTVSQLKTIGIESISRVAGANRYATSVEIAKKFFTDPDNLVFANGDVFIDALPGGPFAALNEAPILLTEAKNVPSEINSWLPTVNTLPHFYFLGGEVRLSEQLKNDLQEVTYTRD</sequence>
<proteinExistence type="predicted"/>
<dbReference type="Proteomes" id="UP001197974">
    <property type="component" value="Chromosome"/>
</dbReference>
<gene>
    <name evidence="3" type="ORF">LC087_11950</name>
</gene>
<dbReference type="RefSeq" id="WP_226542205.1">
    <property type="nucleotide sequence ID" value="NZ_CP129013.1"/>
</dbReference>
<feature type="signal peptide" evidence="1">
    <location>
        <begin position="1"/>
        <end position="25"/>
    </location>
</feature>
<keyword evidence="1" id="KW-0732">Signal</keyword>
<evidence type="ECO:0000313" key="4">
    <source>
        <dbReference type="Proteomes" id="UP001197974"/>
    </source>
</evidence>
<accession>A0ABY9JSX3</accession>
<dbReference type="Pfam" id="PF04122">
    <property type="entry name" value="CW_binding_2"/>
    <property type="match status" value="3"/>
</dbReference>
<name>A0ABY9JSX3_9BACI</name>
<feature type="chain" id="PRO_5046723396" evidence="1">
    <location>
        <begin position="26"/>
        <end position="798"/>
    </location>
</feature>
<dbReference type="Gene3D" id="1.10.530.10">
    <property type="match status" value="1"/>
</dbReference>
<keyword evidence="4" id="KW-1185">Reference proteome</keyword>
<dbReference type="PANTHER" id="PTHR30032:SF8">
    <property type="entry name" value="GERMINATION-SPECIFIC N-ACETYLMURAMOYL-L-ALANINE AMIDASE"/>
    <property type="match status" value="1"/>
</dbReference>
<dbReference type="Pfam" id="PF01464">
    <property type="entry name" value="SLT"/>
    <property type="match status" value="1"/>
</dbReference>
<feature type="domain" description="Transglycosylase SLT" evidence="2">
    <location>
        <begin position="216"/>
        <end position="336"/>
    </location>
</feature>
<dbReference type="InterPro" id="IPR008258">
    <property type="entry name" value="Transglycosylase_SLT_dom_1"/>
</dbReference>
<dbReference type="Gene3D" id="3.40.50.12090">
    <property type="match status" value="2"/>
</dbReference>
<dbReference type="InterPro" id="IPR023346">
    <property type="entry name" value="Lysozyme-like_dom_sf"/>
</dbReference>
<dbReference type="SUPFAM" id="SSF53955">
    <property type="entry name" value="Lysozyme-like"/>
    <property type="match status" value="1"/>
</dbReference>
<dbReference type="InterPro" id="IPR051922">
    <property type="entry name" value="Bact_Sporulation_Assoc"/>
</dbReference>
<reference evidence="3 4" key="1">
    <citation type="submission" date="2023-06" db="EMBL/GenBank/DDBJ databases">
        <title>Five Gram-positive bacteria isolated from mangrove sediments in Shenzhen, Guangdong, China.</title>
        <authorList>
            <person name="Yu S."/>
            <person name="Zheng W."/>
            <person name="Huang Y."/>
        </authorList>
    </citation>
    <scope>NUCLEOTIDE SEQUENCE [LARGE SCALE GENOMIC DNA]</scope>
    <source>
        <strain evidence="3 4">SaN35-3</strain>
    </source>
</reference>
<protein>
    <submittedName>
        <fullName evidence="3">Cell wall-binding repeat-containing protein</fullName>
    </submittedName>
</protein>
<evidence type="ECO:0000259" key="2">
    <source>
        <dbReference type="Pfam" id="PF01464"/>
    </source>
</evidence>
<dbReference type="PANTHER" id="PTHR30032">
    <property type="entry name" value="N-ACETYLMURAMOYL-L-ALANINE AMIDASE-RELATED"/>
    <property type="match status" value="1"/>
</dbReference>
<organism evidence="3 4">
    <name type="scientific">Bacillus carboniphilus</name>
    <dbReference type="NCBI Taxonomy" id="86663"/>
    <lineage>
        <taxon>Bacteria</taxon>
        <taxon>Bacillati</taxon>
        <taxon>Bacillota</taxon>
        <taxon>Bacilli</taxon>
        <taxon>Bacillales</taxon>
        <taxon>Bacillaceae</taxon>
        <taxon>Bacillus</taxon>
    </lineage>
</organism>